<dbReference type="Pfam" id="PF04760">
    <property type="entry name" value="IF2_N"/>
    <property type="match status" value="1"/>
</dbReference>
<evidence type="ECO:0000256" key="3">
    <source>
        <dbReference type="ARBA" id="ARBA00022741"/>
    </source>
</evidence>
<dbReference type="NCBIfam" id="TIGR00487">
    <property type="entry name" value="IF-2"/>
    <property type="match status" value="1"/>
</dbReference>
<dbReference type="InterPro" id="IPR053905">
    <property type="entry name" value="EF-G-like_DII"/>
</dbReference>
<dbReference type="FunFam" id="3.40.50.10050:FF:000001">
    <property type="entry name" value="Translation initiation factor IF-2"/>
    <property type="match status" value="1"/>
</dbReference>
<evidence type="ECO:0000256" key="1">
    <source>
        <dbReference type="ARBA" id="ARBA00007733"/>
    </source>
</evidence>
<dbReference type="CDD" id="cd03692">
    <property type="entry name" value="mtIF2_IVc"/>
    <property type="match status" value="1"/>
</dbReference>
<dbReference type="SUPFAM" id="SSF50447">
    <property type="entry name" value="Translation proteins"/>
    <property type="match status" value="2"/>
</dbReference>
<feature type="domain" description="Tr-type G" evidence="9">
    <location>
        <begin position="255"/>
        <end position="426"/>
    </location>
</feature>
<dbReference type="Gene3D" id="3.40.50.10050">
    <property type="entry name" value="Translation initiation factor IF- 2, domain 3"/>
    <property type="match status" value="1"/>
</dbReference>
<evidence type="ECO:0000256" key="7">
    <source>
        <dbReference type="SAM" id="Coils"/>
    </source>
</evidence>
<dbReference type="Pfam" id="PF22042">
    <property type="entry name" value="EF-G_D2"/>
    <property type="match status" value="1"/>
</dbReference>
<feature type="coiled-coil region" evidence="7">
    <location>
        <begin position="517"/>
        <end position="544"/>
    </location>
</feature>
<dbReference type="GeneID" id="30000390"/>
<dbReference type="GO" id="GO:0003924">
    <property type="term" value="F:GTPase activity"/>
    <property type="evidence" value="ECO:0007669"/>
    <property type="project" value="InterPro"/>
</dbReference>
<dbReference type="PROSITE" id="PS51722">
    <property type="entry name" value="G_TR_2"/>
    <property type="match status" value="1"/>
</dbReference>
<dbReference type="RefSeq" id="YP_009315756.1">
    <property type="nucleotide sequence ID" value="NC_031668.1"/>
</dbReference>
<comment type="similarity">
    <text evidence="1">Belongs to the TRAFAC class translation factor GTPase superfamily. Classic translation factor GTPase family. IF-2 subfamily.</text>
</comment>
<keyword evidence="5" id="KW-0342">GTP-binding</keyword>
<feature type="compositionally biased region" description="Low complexity" evidence="8">
    <location>
        <begin position="129"/>
        <end position="140"/>
    </location>
</feature>
<evidence type="ECO:0000256" key="2">
    <source>
        <dbReference type="ARBA" id="ARBA00022540"/>
    </source>
</evidence>
<reference evidence="10" key="1">
    <citation type="submission" date="2016-10" db="EMBL/GenBank/DDBJ databases">
        <title>Chloroplast genomes as a tool to resolve red algal phylogenies: a case study in the Nemaliales.</title>
        <authorList>
            <person name="Costa J.F."/>
            <person name="Lin S.M."/>
            <person name="Macaya E.C."/>
            <person name="Fernandez-Garcia C."/>
            <person name="Verbruggen H."/>
        </authorList>
    </citation>
    <scope>NUCLEOTIDE SEQUENCE</scope>
    <source>
        <strain evidence="10">C.0024</strain>
    </source>
</reference>
<dbReference type="Pfam" id="PF00009">
    <property type="entry name" value="GTP_EFTU"/>
    <property type="match status" value="1"/>
</dbReference>
<dbReference type="PANTHER" id="PTHR43381">
    <property type="entry name" value="TRANSLATION INITIATION FACTOR IF-2-RELATED"/>
    <property type="match status" value="1"/>
</dbReference>
<dbReference type="GO" id="GO:0005737">
    <property type="term" value="C:cytoplasm"/>
    <property type="evidence" value="ECO:0007669"/>
    <property type="project" value="TreeGrafter"/>
</dbReference>
<keyword evidence="10" id="KW-0934">Plastid</keyword>
<keyword evidence="7" id="KW-0175">Coiled coil</keyword>
<dbReference type="GO" id="GO:0003743">
    <property type="term" value="F:translation initiation factor activity"/>
    <property type="evidence" value="ECO:0007669"/>
    <property type="project" value="UniProtKB-KW"/>
</dbReference>
<dbReference type="InterPro" id="IPR006847">
    <property type="entry name" value="IF2_N"/>
</dbReference>
<dbReference type="InterPro" id="IPR036925">
    <property type="entry name" value="TIF_IF2_dom3_sf"/>
</dbReference>
<reference evidence="10" key="2">
    <citation type="submission" date="2016-10" db="EMBL/GenBank/DDBJ databases">
        <authorList>
            <person name="de Groot N.N."/>
        </authorList>
    </citation>
    <scope>NUCLEOTIDE SEQUENCE</scope>
    <source>
        <strain evidence="10">C.0024</strain>
    </source>
</reference>
<dbReference type="PROSITE" id="PS01176">
    <property type="entry name" value="IF2"/>
    <property type="match status" value="1"/>
</dbReference>
<dbReference type="InterPro" id="IPR000795">
    <property type="entry name" value="T_Tr_GTP-bd_dom"/>
</dbReference>
<dbReference type="InterPro" id="IPR005225">
    <property type="entry name" value="Small_GTP-bd"/>
</dbReference>
<gene>
    <name evidence="10" type="primary">infB</name>
    <name evidence="10" type="ORF">C00024_125</name>
</gene>
<dbReference type="SUPFAM" id="SSF52540">
    <property type="entry name" value="P-loop containing nucleoside triphosphate hydrolases"/>
    <property type="match status" value="1"/>
</dbReference>
<dbReference type="Pfam" id="PF11987">
    <property type="entry name" value="IF-2"/>
    <property type="match status" value="1"/>
</dbReference>
<keyword evidence="4" id="KW-0648">Protein biosynthesis</keyword>
<feature type="region of interest" description="Disordered" evidence="8">
    <location>
        <begin position="123"/>
        <end position="154"/>
    </location>
</feature>
<dbReference type="Gene3D" id="3.40.50.300">
    <property type="entry name" value="P-loop containing nucleotide triphosphate hydrolases"/>
    <property type="match status" value="1"/>
</dbReference>
<dbReference type="InterPro" id="IPR027417">
    <property type="entry name" value="P-loop_NTPase"/>
</dbReference>
<evidence type="ECO:0000256" key="4">
    <source>
        <dbReference type="ARBA" id="ARBA00022917"/>
    </source>
</evidence>
<keyword evidence="3" id="KW-0547">Nucleotide-binding</keyword>
<evidence type="ECO:0000256" key="6">
    <source>
        <dbReference type="ARBA" id="ARBA00044105"/>
    </source>
</evidence>
<dbReference type="FunFam" id="3.40.50.300:FF:000019">
    <property type="entry name" value="Translation initiation factor IF-2"/>
    <property type="match status" value="1"/>
</dbReference>
<organism evidence="10">
    <name type="scientific">Trichogloeopsis pedicellata</name>
    <dbReference type="NCBI Taxonomy" id="1495610"/>
    <lineage>
        <taxon>Eukaryota</taxon>
        <taxon>Rhodophyta</taxon>
        <taxon>Florideophyceae</taxon>
        <taxon>Nemaliophycidae</taxon>
        <taxon>Nemaliales</taxon>
        <taxon>Liagoraceae</taxon>
        <taxon>Trichogloeopsis</taxon>
    </lineage>
</organism>
<dbReference type="InterPro" id="IPR015760">
    <property type="entry name" value="TIF_IF2"/>
</dbReference>
<geneLocation type="chloroplast" evidence="10"/>
<dbReference type="PRINTS" id="PR00315">
    <property type="entry name" value="ELONGATNFCT"/>
</dbReference>
<accession>A0A1G4P0J1</accession>
<dbReference type="EMBL" id="LT622878">
    <property type="protein sequence ID" value="SCW24414.1"/>
    <property type="molecule type" value="Genomic_DNA"/>
</dbReference>
<dbReference type="PANTHER" id="PTHR43381:SF5">
    <property type="entry name" value="TR-TYPE G DOMAIN-CONTAINING PROTEIN"/>
    <property type="match status" value="1"/>
</dbReference>
<evidence type="ECO:0000256" key="8">
    <source>
        <dbReference type="SAM" id="MobiDB-lite"/>
    </source>
</evidence>
<dbReference type="InterPro" id="IPR023115">
    <property type="entry name" value="TIF_IF2_dom3"/>
</dbReference>
<name>A0A1G4P0J1_9FLOR</name>
<keyword evidence="2 10" id="KW-0396">Initiation factor</keyword>
<proteinExistence type="inferred from homology"/>
<dbReference type="InterPro" id="IPR000178">
    <property type="entry name" value="TF_IF2_bacterial-like"/>
</dbReference>
<dbReference type="Gene3D" id="2.40.30.10">
    <property type="entry name" value="Translation factors"/>
    <property type="match status" value="2"/>
</dbReference>
<evidence type="ECO:0000313" key="10">
    <source>
        <dbReference type="EMBL" id="SCW24414.1"/>
    </source>
</evidence>
<evidence type="ECO:0000256" key="5">
    <source>
        <dbReference type="ARBA" id="ARBA00023134"/>
    </source>
</evidence>
<keyword evidence="10" id="KW-0150">Chloroplast</keyword>
<dbReference type="SUPFAM" id="SSF52156">
    <property type="entry name" value="Initiation factor IF2/eIF5b, domain 3"/>
    <property type="match status" value="1"/>
</dbReference>
<dbReference type="CDD" id="cd01887">
    <property type="entry name" value="IF2_eIF5B"/>
    <property type="match status" value="1"/>
</dbReference>
<dbReference type="FunFam" id="2.40.30.10:FF:000008">
    <property type="entry name" value="Translation initiation factor IF-2"/>
    <property type="match status" value="1"/>
</dbReference>
<dbReference type="AlphaFoldDB" id="A0A1G4P0J1"/>
<dbReference type="InterPro" id="IPR009000">
    <property type="entry name" value="Transl_B-barrel_sf"/>
</dbReference>
<sequence length="760" mass="85188">MIYHMKPQRDMQSSLLNLDNPKLIHYSQLHVSNHSESIQTLPDVLVNDINNIITNKSEKKSKHYNNLVDPLEVKKNKAKIRKKTRSKIHISDEDERLENQYQGITRIDKNLEISLMRPPKLTKKKTLKKNTTTSKSTFKNLSDEFSHDTNSQQNKNLETTSHQISLINPISIQELANLISIPAPEIIKSLFLQGISVTINQVIDVEMAISIANRYNVTFSTTTETKNIHDENHDVTTPEYQDSNNELELNKSVEERAPIVTIFGHVDHGKTTLIDAISKTNNVRTEYGGITQAIIAHEVYVEIEEISKKIIFLDTPGHEAFADMRNRSIQITDIAVLVVAVDDGLQTQSKEAIRYFKERKLPFVVAINKIDKDSTNTQNIKQQLANFDILSEEWGGVIPMIEVSALLNKNVDRLLATICNMNKSQTLKANFNMNPEGTILDSYLDTKQGPVAKLLVQNGTIKVGDYILSNQVVSKVRSITKSTNNRVDAAGPSSIINVYGMKSILTAGSSFKGITDSKVAKKQLAEYQKNKDKYTKNYKKLNTRLTLDSSVKNIHSLNTKVVNLILKTDSEGTIDAIISAFMSIPQNKVQINLVGAGVGQITISDINLAVVSNANIISFLEIPPQIKHLAVKSNVYAVQFNIIYDLLDYVKDLMIQLVPIEYTEKQIGTALVENIFSVSKGVVAGCTVTEGKLKQGSKIKVFRKKDVIYTGEITSLKRIKEDVKEVLDGHDCGVMSGTFSFWECKDIIKAYDLIEQEKIL</sequence>
<dbReference type="GO" id="GO:0005525">
    <property type="term" value="F:GTP binding"/>
    <property type="evidence" value="ECO:0007669"/>
    <property type="project" value="UniProtKB-KW"/>
</dbReference>
<protein>
    <recommendedName>
        <fullName evidence="6">Translation initiation factor IF-2, chloroplastic</fullName>
    </recommendedName>
</protein>
<evidence type="ECO:0000259" key="9">
    <source>
        <dbReference type="PROSITE" id="PS51722"/>
    </source>
</evidence>
<dbReference type="NCBIfam" id="TIGR00231">
    <property type="entry name" value="small_GTP"/>
    <property type="match status" value="1"/>
</dbReference>